<name>A0A381VKL0_9ZZZZ</name>
<dbReference type="NCBIfam" id="NF003349">
    <property type="entry name" value="PRK04375.1-2"/>
    <property type="match status" value="1"/>
</dbReference>
<proteinExistence type="inferred from homology"/>
<evidence type="ECO:0000256" key="10">
    <source>
        <dbReference type="ARBA" id="ARBA00042475"/>
    </source>
</evidence>
<sequence>MDGSIIKEKFRGYVSLTKPRIMVLLLVTAMTGLVVGKQGVPSLTLVIAVLMGGAFASGGASSINHYLDSDIDSKMNRTKNRPIPSKRISPVEALLFGVVLSALGFLVLIYWGNLLSAILAMTGTLFYVFVYTMLLKRNTPQNIVLGGAAGAIPPLVGYAAATGTVSISGIYLFLIIFFWTPPHFWSLALMIKDDYERAGIPMLPVVKGVAH</sequence>
<evidence type="ECO:0000256" key="5">
    <source>
        <dbReference type="ARBA" id="ARBA00022692"/>
    </source>
</evidence>
<dbReference type="GO" id="GO:0005886">
    <property type="term" value="C:plasma membrane"/>
    <property type="evidence" value="ECO:0007669"/>
    <property type="project" value="UniProtKB-SubCell"/>
</dbReference>
<dbReference type="InterPro" id="IPR006369">
    <property type="entry name" value="Protohaem_IX_farnesylTrfase"/>
</dbReference>
<keyword evidence="3" id="KW-1003">Cell membrane</keyword>
<dbReference type="InterPro" id="IPR044878">
    <property type="entry name" value="UbiA_sf"/>
</dbReference>
<evidence type="ECO:0000256" key="6">
    <source>
        <dbReference type="ARBA" id="ARBA00022989"/>
    </source>
</evidence>
<keyword evidence="8 11" id="KW-0472">Membrane</keyword>
<keyword evidence="5 11" id="KW-0812">Transmembrane</keyword>
<feature type="transmembrane region" description="Helical" evidence="11">
    <location>
        <begin position="117"/>
        <end position="134"/>
    </location>
</feature>
<dbReference type="Pfam" id="PF01040">
    <property type="entry name" value="UbiA"/>
    <property type="match status" value="1"/>
</dbReference>
<dbReference type="HAMAP" id="MF_00154">
    <property type="entry name" value="CyoE_CtaB"/>
    <property type="match status" value="1"/>
</dbReference>
<reference evidence="12" key="1">
    <citation type="submission" date="2018-05" db="EMBL/GenBank/DDBJ databases">
        <authorList>
            <person name="Lanie J.A."/>
            <person name="Ng W.-L."/>
            <person name="Kazmierczak K.M."/>
            <person name="Andrzejewski T.M."/>
            <person name="Davidsen T.M."/>
            <person name="Wayne K.J."/>
            <person name="Tettelin H."/>
            <person name="Glass J.I."/>
            <person name="Rusch D."/>
            <person name="Podicherti R."/>
            <person name="Tsui H.-C.T."/>
            <person name="Winkler M.E."/>
        </authorList>
    </citation>
    <scope>NUCLEOTIDE SEQUENCE</scope>
</reference>
<feature type="transmembrane region" description="Helical" evidence="11">
    <location>
        <begin position="155"/>
        <end position="179"/>
    </location>
</feature>
<dbReference type="AlphaFoldDB" id="A0A381VKL0"/>
<dbReference type="CDD" id="cd13957">
    <property type="entry name" value="PT_UbiA_Cox10"/>
    <property type="match status" value="1"/>
</dbReference>
<evidence type="ECO:0000256" key="7">
    <source>
        <dbReference type="ARBA" id="ARBA00023133"/>
    </source>
</evidence>
<dbReference type="PANTHER" id="PTHR43448">
    <property type="entry name" value="PROTOHEME IX FARNESYLTRANSFERASE, MITOCHONDRIAL"/>
    <property type="match status" value="1"/>
</dbReference>
<evidence type="ECO:0000313" key="12">
    <source>
        <dbReference type="EMBL" id="SVA40885.1"/>
    </source>
</evidence>
<dbReference type="PANTHER" id="PTHR43448:SF7">
    <property type="entry name" value="4-HYDROXYBENZOATE SOLANESYLTRANSFERASE"/>
    <property type="match status" value="1"/>
</dbReference>
<protein>
    <recommendedName>
        <fullName evidence="9">Protoheme IX farnesyltransferase</fullName>
    </recommendedName>
    <alternativeName>
        <fullName evidence="10">Heme B farnesyltransferase</fullName>
    </alternativeName>
</protein>
<feature type="non-terminal residue" evidence="12">
    <location>
        <position position="211"/>
    </location>
</feature>
<feature type="transmembrane region" description="Helical" evidence="11">
    <location>
        <begin position="21"/>
        <end position="40"/>
    </location>
</feature>
<feature type="transmembrane region" description="Helical" evidence="11">
    <location>
        <begin position="46"/>
        <end position="67"/>
    </location>
</feature>
<dbReference type="GO" id="GO:0008495">
    <property type="term" value="F:protoheme IX farnesyltransferase activity"/>
    <property type="evidence" value="ECO:0007669"/>
    <property type="project" value="InterPro"/>
</dbReference>
<evidence type="ECO:0000256" key="2">
    <source>
        <dbReference type="ARBA" id="ARBA00004919"/>
    </source>
</evidence>
<dbReference type="FunFam" id="1.10.357.140:FF:000006">
    <property type="entry name" value="Protoheme IX farnesyltransferase, mitochondrial"/>
    <property type="match status" value="1"/>
</dbReference>
<keyword evidence="6 11" id="KW-1133">Transmembrane helix</keyword>
<dbReference type="PROSITE" id="PS00943">
    <property type="entry name" value="UBIA"/>
    <property type="match status" value="1"/>
</dbReference>
<dbReference type="GO" id="GO:0006783">
    <property type="term" value="P:heme biosynthetic process"/>
    <property type="evidence" value="ECO:0007669"/>
    <property type="project" value="UniProtKB-KW"/>
</dbReference>
<evidence type="ECO:0000256" key="3">
    <source>
        <dbReference type="ARBA" id="ARBA00022475"/>
    </source>
</evidence>
<evidence type="ECO:0000256" key="4">
    <source>
        <dbReference type="ARBA" id="ARBA00022679"/>
    </source>
</evidence>
<dbReference type="EMBL" id="UINC01009101">
    <property type="protein sequence ID" value="SVA40885.1"/>
    <property type="molecule type" value="Genomic_DNA"/>
</dbReference>
<keyword evidence="7" id="KW-0350">Heme biosynthesis</keyword>
<dbReference type="Gene3D" id="1.10.357.140">
    <property type="entry name" value="UbiA prenyltransferase"/>
    <property type="match status" value="1"/>
</dbReference>
<gene>
    <name evidence="12" type="ORF">METZ01_LOCUS93739</name>
</gene>
<keyword evidence="4" id="KW-0808">Transferase</keyword>
<dbReference type="InterPro" id="IPR000537">
    <property type="entry name" value="UbiA_prenyltransferase"/>
</dbReference>
<organism evidence="12">
    <name type="scientific">marine metagenome</name>
    <dbReference type="NCBI Taxonomy" id="408172"/>
    <lineage>
        <taxon>unclassified sequences</taxon>
        <taxon>metagenomes</taxon>
        <taxon>ecological metagenomes</taxon>
    </lineage>
</organism>
<dbReference type="NCBIfam" id="TIGR01473">
    <property type="entry name" value="cyoE_ctaB"/>
    <property type="match status" value="1"/>
</dbReference>
<feature type="transmembrane region" description="Helical" evidence="11">
    <location>
        <begin position="88"/>
        <end position="111"/>
    </location>
</feature>
<evidence type="ECO:0000256" key="1">
    <source>
        <dbReference type="ARBA" id="ARBA00004651"/>
    </source>
</evidence>
<comment type="subcellular location">
    <subcellularLocation>
        <location evidence="1">Cell membrane</location>
        <topology evidence="1">Multi-pass membrane protein</topology>
    </subcellularLocation>
</comment>
<evidence type="ECO:0000256" key="9">
    <source>
        <dbReference type="ARBA" id="ARBA00040810"/>
    </source>
</evidence>
<comment type="pathway">
    <text evidence="2">Porphyrin-containing compound metabolism; heme O biosynthesis; heme O from protoheme: step 1/1.</text>
</comment>
<evidence type="ECO:0000256" key="11">
    <source>
        <dbReference type="SAM" id="Phobius"/>
    </source>
</evidence>
<accession>A0A381VKL0</accession>
<evidence type="ECO:0000256" key="8">
    <source>
        <dbReference type="ARBA" id="ARBA00023136"/>
    </source>
</evidence>
<dbReference type="InterPro" id="IPR030470">
    <property type="entry name" value="UbiA_prenylTrfase_CS"/>
</dbReference>